<reference evidence="2" key="1">
    <citation type="submission" date="2017-11" db="EMBL/GenBank/DDBJ databases">
        <authorList>
            <person name="Watanabe M."/>
            <person name="Kojima H."/>
        </authorList>
    </citation>
    <scope>NUCLEOTIDE SEQUENCE [LARGE SCALE GENOMIC DNA]</scope>
    <source>
        <strain evidence="2">Tokyo 01</strain>
    </source>
</reference>
<accession>A0A401G4D8</accession>
<evidence type="ECO:0000313" key="2">
    <source>
        <dbReference type="Proteomes" id="UP000288096"/>
    </source>
</evidence>
<keyword evidence="2" id="KW-1185">Reference proteome</keyword>
<reference evidence="2" key="2">
    <citation type="submission" date="2019-01" db="EMBL/GenBank/DDBJ databases">
        <title>Genome sequence of Desulfonema ishimotonii strain Tokyo 01.</title>
        <authorList>
            <person name="Fukui M."/>
        </authorList>
    </citation>
    <scope>NUCLEOTIDE SEQUENCE [LARGE SCALE GENOMIC DNA]</scope>
    <source>
        <strain evidence="2">Tokyo 01</strain>
    </source>
</reference>
<dbReference type="Proteomes" id="UP000288096">
    <property type="component" value="Unassembled WGS sequence"/>
</dbReference>
<dbReference type="AlphaFoldDB" id="A0A401G4D8"/>
<proteinExistence type="predicted"/>
<name>A0A401G4D8_9BACT</name>
<comment type="caution">
    <text evidence="1">The sequence shown here is derived from an EMBL/GenBank/DDBJ whole genome shotgun (WGS) entry which is preliminary data.</text>
</comment>
<protein>
    <submittedName>
        <fullName evidence="1">Uncharacterized protein</fullName>
    </submittedName>
</protein>
<gene>
    <name evidence="1" type="ORF">DENIS_5125</name>
</gene>
<organism evidence="1 2">
    <name type="scientific">Desulfonema ishimotonii</name>
    <dbReference type="NCBI Taxonomy" id="45657"/>
    <lineage>
        <taxon>Bacteria</taxon>
        <taxon>Pseudomonadati</taxon>
        <taxon>Thermodesulfobacteriota</taxon>
        <taxon>Desulfobacteria</taxon>
        <taxon>Desulfobacterales</taxon>
        <taxon>Desulfococcaceae</taxon>
        <taxon>Desulfonema</taxon>
    </lineage>
</organism>
<evidence type="ECO:0000313" key="1">
    <source>
        <dbReference type="EMBL" id="GBC64108.1"/>
    </source>
</evidence>
<dbReference type="EMBL" id="BEXT01000001">
    <property type="protein sequence ID" value="GBC64108.1"/>
    <property type="molecule type" value="Genomic_DNA"/>
</dbReference>
<sequence length="252" mass="29517">MRSSKKIRELLLNRLNGILKQPEMDAFCESDLELRLRELIYDLCYIDRIEIEGDPIREELFAYGIYYPANVIDGVSNVFKNIMPKAGKFKSEICSVYAGKAHKIGYLDIKNILNPNLFNEMTERIMSGEFSKGYNKEKLLQKLPVPSFVTGTTLCYVSEEDAWICFDISRHYTKGKGYHNHLRSIRWTAETFEEGFELTKEGYEETERGVACPKLDENTFMELWKDGKKWAVDEPLPVIYEEPRKSQWQHLW</sequence>